<protein>
    <submittedName>
        <fullName evidence="1">Protein N-terminal asparagine amidohydrolase protein</fullName>
    </submittedName>
</protein>
<evidence type="ECO:0000313" key="1">
    <source>
        <dbReference type="EMBL" id="KAH7684352.1"/>
    </source>
</evidence>
<keyword evidence="2" id="KW-1185">Reference proteome</keyword>
<reference evidence="2" key="1">
    <citation type="journal article" date="2022" name="Nat. Commun.">
        <title>Chromosome evolution and the genetic basis of agronomically important traits in greater yam.</title>
        <authorList>
            <person name="Bredeson J.V."/>
            <person name="Lyons J.B."/>
            <person name="Oniyinde I.O."/>
            <person name="Okereke N.R."/>
            <person name="Kolade O."/>
            <person name="Nnabue I."/>
            <person name="Nwadili C.O."/>
            <person name="Hribova E."/>
            <person name="Parker M."/>
            <person name="Nwogha J."/>
            <person name="Shu S."/>
            <person name="Carlson J."/>
            <person name="Kariba R."/>
            <person name="Muthemba S."/>
            <person name="Knop K."/>
            <person name="Barton G.J."/>
            <person name="Sherwood A.V."/>
            <person name="Lopez-Montes A."/>
            <person name="Asiedu R."/>
            <person name="Jamnadass R."/>
            <person name="Muchugi A."/>
            <person name="Goodstein D."/>
            <person name="Egesi C.N."/>
            <person name="Featherston J."/>
            <person name="Asfaw A."/>
            <person name="Simpson G.G."/>
            <person name="Dolezel J."/>
            <person name="Hendre P.S."/>
            <person name="Van Deynze A."/>
            <person name="Kumar P.L."/>
            <person name="Obidiegwu J.E."/>
            <person name="Bhattacharjee R."/>
            <person name="Rokhsar D.S."/>
        </authorList>
    </citation>
    <scope>NUCLEOTIDE SEQUENCE [LARGE SCALE GENOMIC DNA]</scope>
    <source>
        <strain evidence="2">cv. TDa95/00328</strain>
    </source>
</reference>
<name>A0ACB7WA85_DIOAL</name>
<organism evidence="1 2">
    <name type="scientific">Dioscorea alata</name>
    <name type="common">Purple yam</name>
    <dbReference type="NCBI Taxonomy" id="55571"/>
    <lineage>
        <taxon>Eukaryota</taxon>
        <taxon>Viridiplantae</taxon>
        <taxon>Streptophyta</taxon>
        <taxon>Embryophyta</taxon>
        <taxon>Tracheophyta</taxon>
        <taxon>Spermatophyta</taxon>
        <taxon>Magnoliopsida</taxon>
        <taxon>Liliopsida</taxon>
        <taxon>Dioscoreales</taxon>
        <taxon>Dioscoreaceae</taxon>
        <taxon>Dioscorea</taxon>
    </lineage>
</organism>
<proteinExistence type="predicted"/>
<accession>A0ACB7WA85</accession>
<gene>
    <name evidence="1" type="ORF">IHE45_05G236000</name>
</gene>
<comment type="caution">
    <text evidence="1">The sequence shown here is derived from an EMBL/GenBank/DDBJ whole genome shotgun (WGS) entry which is preliminary data.</text>
</comment>
<dbReference type="EMBL" id="CM037015">
    <property type="protein sequence ID" value="KAH7684352.1"/>
    <property type="molecule type" value="Genomic_DNA"/>
</dbReference>
<dbReference type="Proteomes" id="UP000827976">
    <property type="component" value="Chromosome 5"/>
</dbReference>
<sequence>MIVVDGVLISVSPEGKGSPPGREMLASLLELPALISASERLKATPQWKFSVSDEQSPPLKLVYVFQHEYATVDPNLVHLVGTDEATTCVGLVIRNSRNGMVSVAHMDFVEVVDMGLRQMLNMIVEDDEDPILDVHLIGGFEDAPSGFVDDATGSKYRKHPDGYSLPLCSKILEALHCRPERFQVQTLCVLGHNTKRDQNGNAYPVIGGFLLDTSSGSVFPASFVSTSRVPDEIVRRVRVTVSSMDSSWEGKLLETYDTKQDRFQIAACSWSSGWRQYVLSLQQLSDSEILSQCSTSPAAEPPDFVENERRKWAYMIKYADWRQTFPGRRPRIFERTSDGKWIRCS</sequence>
<evidence type="ECO:0000313" key="2">
    <source>
        <dbReference type="Proteomes" id="UP000827976"/>
    </source>
</evidence>